<accession>A0ACC1T870</accession>
<keyword evidence="2" id="KW-1185">Reference proteome</keyword>
<evidence type="ECO:0000313" key="1">
    <source>
        <dbReference type="EMBL" id="KAJ3555299.1"/>
    </source>
</evidence>
<dbReference type="EMBL" id="JANHOG010000344">
    <property type="protein sequence ID" value="KAJ3555299.1"/>
    <property type="molecule type" value="Genomic_DNA"/>
</dbReference>
<comment type="caution">
    <text evidence="1">The sequence shown here is derived from an EMBL/GenBank/DDBJ whole genome shotgun (WGS) entry which is preliminary data.</text>
</comment>
<evidence type="ECO:0000313" key="2">
    <source>
        <dbReference type="Proteomes" id="UP001148662"/>
    </source>
</evidence>
<protein>
    <submittedName>
        <fullName evidence="1">Uncharacterized protein</fullName>
    </submittedName>
</protein>
<sequence length="390" mass="42844">MLLHKTSIAGVALDSAGLVALADLSLIKQRTALMGSASYFDIFFLAPGIHTQQDCTGVNGGELPYAGDMKNDYVFRIENPGTVSYLQSISEPGYLVTVQVTRLKRRGCIRHFEHLYIGGFIPSLLYILGIAFTITSIALVSVIRDFWATAVLLLLIVARAINTVVVMSRCEKGRTGWKGGEEPQGKKAALIILLSQDRWVCMKGLTEDIKLVTAGQWLSDPSPVESFAAAFAMLLVYVAAALAINGTFVGNLIIAVLLLVSAGILSVCNSLTKDLHMFGCKVRIWKEGEKIPDEEDEEDIKARQGDEKGRHDGRRKYERRSEMATELLQKYRKQPGKAKWATKMDLLTKEAVRAVQERDEDGDDDEDGDAQASAPIHSQGPSQASNRTRV</sequence>
<gene>
    <name evidence="1" type="ORF">NM688_g2656</name>
</gene>
<reference evidence="1" key="1">
    <citation type="submission" date="2022-07" db="EMBL/GenBank/DDBJ databases">
        <title>Genome Sequence of Phlebia brevispora.</title>
        <authorList>
            <person name="Buettner E."/>
        </authorList>
    </citation>
    <scope>NUCLEOTIDE SEQUENCE</scope>
    <source>
        <strain evidence="1">MPL23</strain>
    </source>
</reference>
<name>A0ACC1T870_9APHY</name>
<dbReference type="Proteomes" id="UP001148662">
    <property type="component" value="Unassembled WGS sequence"/>
</dbReference>
<proteinExistence type="predicted"/>
<organism evidence="1 2">
    <name type="scientific">Phlebia brevispora</name>
    <dbReference type="NCBI Taxonomy" id="194682"/>
    <lineage>
        <taxon>Eukaryota</taxon>
        <taxon>Fungi</taxon>
        <taxon>Dikarya</taxon>
        <taxon>Basidiomycota</taxon>
        <taxon>Agaricomycotina</taxon>
        <taxon>Agaricomycetes</taxon>
        <taxon>Polyporales</taxon>
        <taxon>Meruliaceae</taxon>
        <taxon>Phlebia</taxon>
    </lineage>
</organism>